<dbReference type="CDD" id="cd17775">
    <property type="entry name" value="CBS_pair_bact_arch"/>
    <property type="match status" value="1"/>
</dbReference>
<dbReference type="SMART" id="SM00116">
    <property type="entry name" value="CBS"/>
    <property type="match status" value="2"/>
</dbReference>
<dbReference type="PROSITE" id="PS51371">
    <property type="entry name" value="CBS"/>
    <property type="match status" value="2"/>
</dbReference>
<organism evidence="4 5">
    <name type="scientific">Sulfurifustis variabilis</name>
    <dbReference type="NCBI Taxonomy" id="1675686"/>
    <lineage>
        <taxon>Bacteria</taxon>
        <taxon>Pseudomonadati</taxon>
        <taxon>Pseudomonadota</taxon>
        <taxon>Gammaproteobacteria</taxon>
        <taxon>Acidiferrobacterales</taxon>
        <taxon>Acidiferrobacteraceae</taxon>
        <taxon>Sulfurifustis</taxon>
    </lineage>
</organism>
<dbReference type="InterPro" id="IPR046342">
    <property type="entry name" value="CBS_dom_sf"/>
</dbReference>
<feature type="domain" description="CBS" evidence="3">
    <location>
        <begin position="77"/>
        <end position="134"/>
    </location>
</feature>
<sequence>MTTAGEVCNREVVYAHRDTPAAEAARLMREHHVGDLVVLDGKEGEQTPVGIVTDRDLVVEVIAAGVRPEDLTVGDVMSDELVTAREQDGLLDVIKRMRAKGVRRVPVVDGAGALVGILAVDDLIEIFAEQVTDLARLIAREQSRERQRRR</sequence>
<dbReference type="Gene3D" id="3.10.580.10">
    <property type="entry name" value="CBS-domain"/>
    <property type="match status" value="1"/>
</dbReference>
<dbReference type="GO" id="GO:0016301">
    <property type="term" value="F:kinase activity"/>
    <property type="evidence" value="ECO:0007669"/>
    <property type="project" value="UniProtKB-KW"/>
</dbReference>
<dbReference type="RefSeq" id="WP_096458427.1">
    <property type="nucleotide sequence ID" value="NZ_AP014936.1"/>
</dbReference>
<keyword evidence="4" id="KW-0808">Transferase</keyword>
<dbReference type="OrthoDB" id="9794094at2"/>
<dbReference type="SUPFAM" id="SSF54631">
    <property type="entry name" value="CBS-domain pair"/>
    <property type="match status" value="1"/>
</dbReference>
<dbReference type="EMBL" id="AP014936">
    <property type="protein sequence ID" value="BAU47127.1"/>
    <property type="molecule type" value="Genomic_DNA"/>
</dbReference>
<name>A0A1B4VCZ7_9GAMM</name>
<feature type="domain" description="CBS" evidence="3">
    <location>
        <begin position="8"/>
        <end position="69"/>
    </location>
</feature>
<evidence type="ECO:0000259" key="3">
    <source>
        <dbReference type="PROSITE" id="PS51371"/>
    </source>
</evidence>
<evidence type="ECO:0000256" key="2">
    <source>
        <dbReference type="PROSITE-ProRule" id="PRU00703"/>
    </source>
</evidence>
<dbReference type="AlphaFoldDB" id="A0A1B4VCZ7"/>
<keyword evidence="1 2" id="KW-0129">CBS domain</keyword>
<dbReference type="InterPro" id="IPR000644">
    <property type="entry name" value="CBS_dom"/>
</dbReference>
<proteinExistence type="predicted"/>
<dbReference type="Proteomes" id="UP000218899">
    <property type="component" value="Chromosome"/>
</dbReference>
<dbReference type="Pfam" id="PF00571">
    <property type="entry name" value="CBS"/>
    <property type="match status" value="2"/>
</dbReference>
<dbReference type="KEGG" id="sva:SVA_0546"/>
<dbReference type="PANTHER" id="PTHR43080">
    <property type="entry name" value="CBS DOMAIN-CONTAINING PROTEIN CBSX3, MITOCHONDRIAL"/>
    <property type="match status" value="1"/>
</dbReference>
<keyword evidence="4" id="KW-0418">Kinase</keyword>
<dbReference type="InterPro" id="IPR051257">
    <property type="entry name" value="Diverse_CBS-Domain"/>
</dbReference>
<dbReference type="PANTHER" id="PTHR43080:SF2">
    <property type="entry name" value="CBS DOMAIN-CONTAINING PROTEIN"/>
    <property type="match status" value="1"/>
</dbReference>
<evidence type="ECO:0000313" key="5">
    <source>
        <dbReference type="Proteomes" id="UP000218899"/>
    </source>
</evidence>
<gene>
    <name evidence="4" type="ORF">SVA_0546</name>
</gene>
<keyword evidence="5" id="KW-1185">Reference proteome</keyword>
<protein>
    <submittedName>
        <fullName evidence="4">Histidine kinase</fullName>
    </submittedName>
</protein>
<evidence type="ECO:0000313" key="4">
    <source>
        <dbReference type="EMBL" id="BAU47127.1"/>
    </source>
</evidence>
<reference evidence="4 5" key="1">
    <citation type="submission" date="2015-08" db="EMBL/GenBank/DDBJ databases">
        <title>Complete genome sequence of Sulfurifustis variabilis.</title>
        <authorList>
            <person name="Miura A."/>
            <person name="Kojima H."/>
            <person name="Fukui M."/>
        </authorList>
    </citation>
    <scope>NUCLEOTIDE SEQUENCE [LARGE SCALE GENOMIC DNA]</scope>
    <source>
        <strain evidence="5">skN76</strain>
    </source>
</reference>
<accession>A0A1B4VCZ7</accession>
<evidence type="ECO:0000256" key="1">
    <source>
        <dbReference type="ARBA" id="ARBA00023122"/>
    </source>
</evidence>